<name>A0A0U3E3F8_9CREN</name>
<organism evidence="1 2">
    <name type="scientific">Ignicoccus islandicus DSM 13165</name>
    <dbReference type="NCBI Taxonomy" id="940295"/>
    <lineage>
        <taxon>Archaea</taxon>
        <taxon>Thermoproteota</taxon>
        <taxon>Thermoprotei</taxon>
        <taxon>Desulfurococcales</taxon>
        <taxon>Desulfurococcaceae</taxon>
        <taxon>Ignicoccus</taxon>
    </lineage>
</organism>
<evidence type="ECO:0000313" key="1">
    <source>
        <dbReference type="EMBL" id="ALU12443.1"/>
    </source>
</evidence>
<sequence length="79" mass="8938">MVIYTLNRIVNCLRFLNERDAILASYPGTVLSLDEIGGLYVLSVEVCSSYHIKLFKSNLRKAGFKKLSKKVIVKCSKKL</sequence>
<gene>
    <name evidence="1" type="ORF">EYM_03805</name>
</gene>
<dbReference type="KEGG" id="iis:EYM_03805"/>
<dbReference type="EMBL" id="CP006867">
    <property type="protein sequence ID" value="ALU12443.1"/>
    <property type="molecule type" value="Genomic_DNA"/>
</dbReference>
<protein>
    <submittedName>
        <fullName evidence="1">Uncharacterized protein</fullName>
    </submittedName>
</protein>
<dbReference type="AlphaFoldDB" id="A0A0U3E3F8"/>
<accession>A0A0U3E3F8</accession>
<evidence type="ECO:0000313" key="2">
    <source>
        <dbReference type="Proteomes" id="UP000060778"/>
    </source>
</evidence>
<reference evidence="1 2" key="1">
    <citation type="submission" date="2013-11" db="EMBL/GenBank/DDBJ databases">
        <title>Comparative genomics of Ignicoccus.</title>
        <authorList>
            <person name="Podar M."/>
        </authorList>
    </citation>
    <scope>NUCLEOTIDE SEQUENCE [LARGE SCALE GENOMIC DNA]</scope>
    <source>
        <strain evidence="1 2">DSM 13165</strain>
    </source>
</reference>
<proteinExistence type="predicted"/>
<keyword evidence="2" id="KW-1185">Reference proteome</keyword>
<dbReference type="Proteomes" id="UP000060778">
    <property type="component" value="Chromosome"/>
</dbReference>